<accession>G3GY06</accession>
<dbReference type="Proteomes" id="UP000001075">
    <property type="component" value="Unassembled WGS sequence"/>
</dbReference>
<protein>
    <submittedName>
        <fullName evidence="1">Uncharacterized protein</fullName>
    </submittedName>
</protein>
<sequence length="76" mass="8438">MPGHPGGTQISPEAPRHGGLTCHIATRKKSDFWSICFHINQLSPPLLLSILNACCMAFEVIELEQCDFTILILIVY</sequence>
<name>G3GY06_CRIGR</name>
<reference evidence="2" key="1">
    <citation type="journal article" date="2011" name="Nat. Biotechnol.">
        <title>The genomic sequence of the Chinese hamster ovary (CHO)-K1 cell line.</title>
        <authorList>
            <person name="Xu X."/>
            <person name="Nagarajan H."/>
            <person name="Lewis N.E."/>
            <person name="Pan S."/>
            <person name="Cai Z."/>
            <person name="Liu X."/>
            <person name="Chen W."/>
            <person name="Xie M."/>
            <person name="Wang W."/>
            <person name="Hammond S."/>
            <person name="Andersen M.R."/>
            <person name="Neff N."/>
            <person name="Passarelli B."/>
            <person name="Koh W."/>
            <person name="Fan H.C."/>
            <person name="Wang J."/>
            <person name="Gui Y."/>
            <person name="Lee K.H."/>
            <person name="Betenbaugh M.J."/>
            <person name="Quake S.R."/>
            <person name="Famili I."/>
            <person name="Palsson B.O."/>
            <person name="Wang J."/>
        </authorList>
    </citation>
    <scope>NUCLEOTIDE SEQUENCE [LARGE SCALE GENOMIC DNA]</scope>
    <source>
        <strain evidence="2">CHO K1 cell line</strain>
    </source>
</reference>
<dbReference type="InParanoid" id="G3GY06"/>
<evidence type="ECO:0000313" key="1">
    <source>
        <dbReference type="EMBL" id="EGV95990.1"/>
    </source>
</evidence>
<gene>
    <name evidence="1" type="ORF">I79_002656</name>
</gene>
<dbReference type="EMBL" id="JH000063">
    <property type="protein sequence ID" value="EGV95990.1"/>
    <property type="molecule type" value="Genomic_DNA"/>
</dbReference>
<proteinExistence type="predicted"/>
<evidence type="ECO:0000313" key="2">
    <source>
        <dbReference type="Proteomes" id="UP000001075"/>
    </source>
</evidence>
<dbReference type="AlphaFoldDB" id="G3GY06"/>
<organism evidence="1 2">
    <name type="scientific">Cricetulus griseus</name>
    <name type="common">Chinese hamster</name>
    <name type="synonym">Cricetulus barabensis griseus</name>
    <dbReference type="NCBI Taxonomy" id="10029"/>
    <lineage>
        <taxon>Eukaryota</taxon>
        <taxon>Metazoa</taxon>
        <taxon>Chordata</taxon>
        <taxon>Craniata</taxon>
        <taxon>Vertebrata</taxon>
        <taxon>Euteleostomi</taxon>
        <taxon>Mammalia</taxon>
        <taxon>Eutheria</taxon>
        <taxon>Euarchontoglires</taxon>
        <taxon>Glires</taxon>
        <taxon>Rodentia</taxon>
        <taxon>Myomorpha</taxon>
        <taxon>Muroidea</taxon>
        <taxon>Cricetidae</taxon>
        <taxon>Cricetinae</taxon>
        <taxon>Cricetulus</taxon>
    </lineage>
</organism>